<keyword evidence="4" id="KW-0472">Membrane</keyword>
<evidence type="ECO:0000256" key="2">
    <source>
        <dbReference type="ARBA" id="ARBA00022737"/>
    </source>
</evidence>
<dbReference type="OMA" id="RWRMAGC"/>
<evidence type="ECO:0000256" key="4">
    <source>
        <dbReference type="SAM" id="Phobius"/>
    </source>
</evidence>
<evidence type="ECO:0008006" key="7">
    <source>
        <dbReference type="Google" id="ProtNLM"/>
    </source>
</evidence>
<dbReference type="PANTHER" id="PTHR46228">
    <property type="entry name" value="KELCH DOMAIN-CONTAINING PROTEIN"/>
    <property type="match status" value="1"/>
</dbReference>
<keyword evidence="1" id="KW-0880">Kelch repeat</keyword>
<keyword evidence="4" id="KW-1133">Transmembrane helix</keyword>
<dbReference type="InterPro" id="IPR015915">
    <property type="entry name" value="Kelch-typ_b-propeller"/>
</dbReference>
<evidence type="ECO:0000313" key="5">
    <source>
        <dbReference type="EMBL" id="CEN60328.1"/>
    </source>
</evidence>
<dbReference type="AlphaFoldDB" id="A0A0U5GNK8"/>
<evidence type="ECO:0000313" key="6">
    <source>
        <dbReference type="Proteomes" id="UP000054771"/>
    </source>
</evidence>
<dbReference type="SUPFAM" id="SSF50965">
    <property type="entry name" value="Galactose oxidase, central domain"/>
    <property type="match status" value="1"/>
</dbReference>
<accession>A0A0U5GNK8</accession>
<dbReference type="OrthoDB" id="540004at2759"/>
<dbReference type="Gene3D" id="2.120.10.80">
    <property type="entry name" value="Kelch-type beta propeller"/>
    <property type="match status" value="1"/>
</dbReference>
<evidence type="ECO:0000256" key="3">
    <source>
        <dbReference type="SAM" id="MobiDB-lite"/>
    </source>
</evidence>
<organism evidence="5 6">
    <name type="scientific">Aspergillus calidoustus</name>
    <dbReference type="NCBI Taxonomy" id="454130"/>
    <lineage>
        <taxon>Eukaryota</taxon>
        <taxon>Fungi</taxon>
        <taxon>Dikarya</taxon>
        <taxon>Ascomycota</taxon>
        <taxon>Pezizomycotina</taxon>
        <taxon>Eurotiomycetes</taxon>
        <taxon>Eurotiomycetidae</taxon>
        <taxon>Eurotiales</taxon>
        <taxon>Aspergillaceae</taxon>
        <taxon>Aspergillus</taxon>
        <taxon>Aspergillus subgen. Nidulantes</taxon>
    </lineage>
</organism>
<protein>
    <recommendedName>
        <fullName evidence="7">Kelch repeat protein</fullName>
    </recommendedName>
</protein>
<dbReference type="EMBL" id="CDMC01000002">
    <property type="protein sequence ID" value="CEN60328.1"/>
    <property type="molecule type" value="Genomic_DNA"/>
</dbReference>
<dbReference type="PANTHER" id="PTHR46228:SF2">
    <property type="entry name" value="KELCH REPEAT PROTEIN (AFU_ORTHOLOGUE AFUA_4G14350)"/>
    <property type="match status" value="1"/>
</dbReference>
<keyword evidence="4" id="KW-0812">Transmembrane</keyword>
<dbReference type="InterPro" id="IPR011043">
    <property type="entry name" value="Gal_Oxase/kelch_b-propeller"/>
</dbReference>
<evidence type="ECO:0000256" key="1">
    <source>
        <dbReference type="ARBA" id="ARBA00022441"/>
    </source>
</evidence>
<dbReference type="CDD" id="cd12087">
    <property type="entry name" value="TM_EGFR-like"/>
    <property type="match status" value="1"/>
</dbReference>
<keyword evidence="6" id="KW-1185">Reference proteome</keyword>
<sequence>MSSRDDARWANVTLPEHVPGREGGGAVWLPISMRGILVLIGGVIQLESIYPGGLTDEQEAESIRASAAFMQTVSVYDIATDRWYNQNTTGDIPPPLTRFCSVYASAPDGSSHNIYIYGGYSGGTPLAESSDNVYVLSLPSFEWILLYSGGGQVDTRSEHACIRHYPDQMLVLGGRGLCGADCIEMIRVFNLNTATFQDSYDTVSWSDYRVPVLVSGRIGGDSSGGATRTSPVYWTNTSLRQVFAATYTRPIATWYIDDRATTQNAGGNSLSFPGWAGGVIAGILGFAVIVGLSMFWLIRRRKHNATATATRLQGNPPKKATPSDGPAELLAPTPGEAGSLPIYEMHDRNHGAAAELPVPDNGS</sequence>
<reference evidence="6" key="1">
    <citation type="journal article" date="2016" name="Genome Announc.">
        <title>Draft genome sequences of fungus Aspergillus calidoustus.</title>
        <authorList>
            <person name="Horn F."/>
            <person name="Linde J."/>
            <person name="Mattern D.J."/>
            <person name="Walther G."/>
            <person name="Guthke R."/>
            <person name="Scherlach K."/>
            <person name="Martin K."/>
            <person name="Brakhage A.A."/>
            <person name="Petzke L."/>
            <person name="Valiante V."/>
        </authorList>
    </citation>
    <scope>NUCLEOTIDE SEQUENCE [LARGE SCALE GENOMIC DNA]</scope>
    <source>
        <strain evidence="6">SF006504</strain>
    </source>
</reference>
<dbReference type="Pfam" id="PF24681">
    <property type="entry name" value="Kelch_KLHDC2_KLHL20_DRC7"/>
    <property type="match status" value="1"/>
</dbReference>
<feature type="region of interest" description="Disordered" evidence="3">
    <location>
        <begin position="308"/>
        <end position="342"/>
    </location>
</feature>
<name>A0A0U5GNK8_ASPCI</name>
<feature type="transmembrane region" description="Helical" evidence="4">
    <location>
        <begin position="275"/>
        <end position="298"/>
    </location>
</feature>
<gene>
    <name evidence="5" type="ORF">ASPCAL02769</name>
</gene>
<proteinExistence type="predicted"/>
<dbReference type="Proteomes" id="UP000054771">
    <property type="component" value="Unassembled WGS sequence"/>
</dbReference>
<keyword evidence="2" id="KW-0677">Repeat</keyword>
<dbReference type="STRING" id="454130.A0A0U5GNK8"/>